<dbReference type="Proteomes" id="UP000266841">
    <property type="component" value="Unassembled WGS sequence"/>
</dbReference>
<feature type="region of interest" description="Disordered" evidence="1">
    <location>
        <begin position="145"/>
        <end position="179"/>
    </location>
</feature>
<keyword evidence="3" id="KW-1185">Reference proteome</keyword>
<reference evidence="2 3" key="1">
    <citation type="journal article" date="2012" name="Genome Biol.">
        <title>Genome and low-iron response of an oceanic diatom adapted to chronic iron limitation.</title>
        <authorList>
            <person name="Lommer M."/>
            <person name="Specht M."/>
            <person name="Roy A.S."/>
            <person name="Kraemer L."/>
            <person name="Andreson R."/>
            <person name="Gutowska M.A."/>
            <person name="Wolf J."/>
            <person name="Bergner S.V."/>
            <person name="Schilhabel M.B."/>
            <person name="Klostermeier U.C."/>
            <person name="Beiko R.G."/>
            <person name="Rosenstiel P."/>
            <person name="Hippler M."/>
            <person name="Laroche J."/>
        </authorList>
    </citation>
    <scope>NUCLEOTIDE SEQUENCE [LARGE SCALE GENOMIC DNA]</scope>
    <source>
        <strain evidence="2 3">CCMP1005</strain>
    </source>
</reference>
<dbReference type="AlphaFoldDB" id="K0S461"/>
<evidence type="ECO:0000313" key="2">
    <source>
        <dbReference type="EMBL" id="EJK60908.1"/>
    </source>
</evidence>
<dbReference type="EMBL" id="AGNL01020588">
    <property type="protein sequence ID" value="EJK60908.1"/>
    <property type="molecule type" value="Genomic_DNA"/>
</dbReference>
<feature type="compositionally biased region" description="Polar residues" evidence="1">
    <location>
        <begin position="153"/>
        <end position="173"/>
    </location>
</feature>
<comment type="caution">
    <text evidence="2">The sequence shown here is derived from an EMBL/GenBank/DDBJ whole genome shotgun (WGS) entry which is preliminary data.</text>
</comment>
<gene>
    <name evidence="2" type="ORF">THAOC_18675</name>
</gene>
<accession>K0S461</accession>
<organism evidence="2 3">
    <name type="scientific">Thalassiosira oceanica</name>
    <name type="common">Marine diatom</name>
    <dbReference type="NCBI Taxonomy" id="159749"/>
    <lineage>
        <taxon>Eukaryota</taxon>
        <taxon>Sar</taxon>
        <taxon>Stramenopiles</taxon>
        <taxon>Ochrophyta</taxon>
        <taxon>Bacillariophyta</taxon>
        <taxon>Coscinodiscophyceae</taxon>
        <taxon>Thalassiosirophycidae</taxon>
        <taxon>Thalassiosirales</taxon>
        <taxon>Thalassiosiraceae</taxon>
        <taxon>Thalassiosira</taxon>
    </lineage>
</organism>
<protein>
    <submittedName>
        <fullName evidence="2">Uncharacterized protein</fullName>
    </submittedName>
</protein>
<name>K0S461_THAOC</name>
<evidence type="ECO:0000256" key="1">
    <source>
        <dbReference type="SAM" id="MobiDB-lite"/>
    </source>
</evidence>
<proteinExistence type="predicted"/>
<evidence type="ECO:0000313" key="3">
    <source>
        <dbReference type="Proteomes" id="UP000266841"/>
    </source>
</evidence>
<sequence length="418" mass="47462">MGKSPSRKPTPVEVHRYMLRRAKDSPFRQAILLHLRFAEVVKILRVSAKTGPRGCVDTFLSAVRLSLPIFAMTHAKDYVRLACDLLIFMKCASPSMRKLFQEEIFTRPTETGGSQPADQAMERSVKHMRQVCGKTYRKGLDKKLESAAATRPSMPTSVQTNEELRTGDSNVKTSRSRATKKVKVKSPLVSGFNYIHNTLQLWHPKDDPIVKPGAGGKKDVRATPSSFELPKGETLDPNLLNLFELGTQRCFDYCVEYYIKNPLSVDRSESRVSLRKMLSTSADRKEARQKALDQAVSLSQTELDNAFLSDEVGEELLSTIQILNENLEVEPPVPPVSLNKVKSKKERIKLLIKYRRLLFQNDDANEAERRKKVAQDFEVQYPQTLNDDFRVNLMDEKIYCLDGDVLDLPRYTNNVVVP</sequence>